<dbReference type="OrthoDB" id="1494789at2"/>
<dbReference type="Proteomes" id="UP000199153">
    <property type="component" value="Unassembled WGS sequence"/>
</dbReference>
<name>A0A1I4ZPL3_9FLAO</name>
<dbReference type="EMBL" id="FOVL01000007">
    <property type="protein sequence ID" value="SFN52215.1"/>
    <property type="molecule type" value="Genomic_DNA"/>
</dbReference>
<proteinExistence type="predicted"/>
<evidence type="ECO:0000313" key="1">
    <source>
        <dbReference type="EMBL" id="SFN52215.1"/>
    </source>
</evidence>
<dbReference type="Gene3D" id="1.10.1660.10">
    <property type="match status" value="1"/>
</dbReference>
<organism evidence="1 2">
    <name type="scientific">Salegentibacter flavus</name>
    <dbReference type="NCBI Taxonomy" id="287099"/>
    <lineage>
        <taxon>Bacteria</taxon>
        <taxon>Pseudomonadati</taxon>
        <taxon>Bacteroidota</taxon>
        <taxon>Flavobacteriia</taxon>
        <taxon>Flavobacteriales</taxon>
        <taxon>Flavobacteriaceae</taxon>
        <taxon>Salegentibacter</taxon>
    </lineage>
</organism>
<dbReference type="Pfam" id="PF13591">
    <property type="entry name" value="MerR_2"/>
    <property type="match status" value="1"/>
</dbReference>
<dbReference type="STRING" id="287099.SAMN05660413_01426"/>
<reference evidence="1 2" key="1">
    <citation type="submission" date="2016-10" db="EMBL/GenBank/DDBJ databases">
        <authorList>
            <person name="de Groot N.N."/>
        </authorList>
    </citation>
    <scope>NUCLEOTIDE SEQUENCE [LARGE SCALE GENOMIC DNA]</scope>
    <source>
        <strain evidence="1 2">DSM 17794</strain>
    </source>
</reference>
<dbReference type="RefSeq" id="WP_093407667.1">
    <property type="nucleotide sequence ID" value="NZ_FOVL01000007.1"/>
</dbReference>
<dbReference type="AlphaFoldDB" id="A0A1I4ZPL3"/>
<evidence type="ECO:0000313" key="2">
    <source>
        <dbReference type="Proteomes" id="UP000199153"/>
    </source>
</evidence>
<protein>
    <submittedName>
        <fullName evidence="1">MerR HTH family regulatory protein</fullName>
    </submittedName>
</protein>
<sequence length="96" mass="11313">MNLEDLIPTEEICTRYKVEQTFISSLSQSGLIRIVTVEKSQYVPSDEIAEFEKLRRLHYELDINLEGLEAIQHLLAQLEELQHQNRKLKNRLGLYE</sequence>
<gene>
    <name evidence="1" type="ORF">SAMN05660413_01426</name>
</gene>
<keyword evidence="2" id="KW-1185">Reference proteome</keyword>
<accession>A0A1I4ZPL3</accession>